<protein>
    <submittedName>
        <fullName evidence="2">Uncharacterized protein</fullName>
    </submittedName>
</protein>
<name>A0A8K0E1W1_9ROSA</name>
<evidence type="ECO:0000313" key="3">
    <source>
        <dbReference type="Proteomes" id="UP000796880"/>
    </source>
</evidence>
<dbReference type="EMBL" id="VOIH02000009">
    <property type="protein sequence ID" value="KAF3438453.1"/>
    <property type="molecule type" value="Genomic_DNA"/>
</dbReference>
<evidence type="ECO:0000313" key="2">
    <source>
        <dbReference type="EMBL" id="KAF3438453.1"/>
    </source>
</evidence>
<reference evidence="2" key="1">
    <citation type="submission" date="2020-03" db="EMBL/GenBank/DDBJ databases">
        <title>A high-quality chromosome-level genome assembly of a woody plant with both climbing and erect habits, Rhamnella rubrinervis.</title>
        <authorList>
            <person name="Lu Z."/>
            <person name="Yang Y."/>
            <person name="Zhu X."/>
            <person name="Sun Y."/>
        </authorList>
    </citation>
    <scope>NUCLEOTIDE SEQUENCE</scope>
    <source>
        <strain evidence="2">BYM</strain>
        <tissue evidence="2">Leaf</tissue>
    </source>
</reference>
<keyword evidence="1" id="KW-0175">Coiled coil</keyword>
<comment type="caution">
    <text evidence="2">The sequence shown here is derived from an EMBL/GenBank/DDBJ whole genome shotgun (WGS) entry which is preliminary data.</text>
</comment>
<accession>A0A8K0E1W1</accession>
<keyword evidence="3" id="KW-1185">Reference proteome</keyword>
<dbReference type="Proteomes" id="UP000796880">
    <property type="component" value="Unassembled WGS sequence"/>
</dbReference>
<proteinExistence type="predicted"/>
<organism evidence="2 3">
    <name type="scientific">Rhamnella rubrinervis</name>
    <dbReference type="NCBI Taxonomy" id="2594499"/>
    <lineage>
        <taxon>Eukaryota</taxon>
        <taxon>Viridiplantae</taxon>
        <taxon>Streptophyta</taxon>
        <taxon>Embryophyta</taxon>
        <taxon>Tracheophyta</taxon>
        <taxon>Spermatophyta</taxon>
        <taxon>Magnoliopsida</taxon>
        <taxon>eudicotyledons</taxon>
        <taxon>Gunneridae</taxon>
        <taxon>Pentapetalae</taxon>
        <taxon>rosids</taxon>
        <taxon>fabids</taxon>
        <taxon>Rosales</taxon>
        <taxon>Rhamnaceae</taxon>
        <taxon>rhamnoid group</taxon>
        <taxon>Rhamneae</taxon>
        <taxon>Rhamnella</taxon>
    </lineage>
</organism>
<gene>
    <name evidence="2" type="ORF">FNV43_RR21215</name>
</gene>
<dbReference type="AlphaFoldDB" id="A0A8K0E1W1"/>
<feature type="coiled-coil region" evidence="1">
    <location>
        <begin position="67"/>
        <end position="101"/>
    </location>
</feature>
<sequence>MTKKRARADTNQRLDTLGGKVPDDLLIFMKKMGTYPTSKMCKEIKRKSMTSQLDNCADTSLKNAYSILDVVGKNKKLNKEIQVLEDRLKAIIKGVQELKDNYDNQLILRFELRRRPLNLAALANISGNPTRGSAIRKALILLVGGLELARFGLTKTWGLIT</sequence>
<evidence type="ECO:0000256" key="1">
    <source>
        <dbReference type="SAM" id="Coils"/>
    </source>
</evidence>